<organism evidence="2 3">
    <name type="scientific">Colletotrichum paranaense</name>
    <dbReference type="NCBI Taxonomy" id="1914294"/>
    <lineage>
        <taxon>Eukaryota</taxon>
        <taxon>Fungi</taxon>
        <taxon>Dikarya</taxon>
        <taxon>Ascomycota</taxon>
        <taxon>Pezizomycotina</taxon>
        <taxon>Sordariomycetes</taxon>
        <taxon>Hypocreomycetidae</taxon>
        <taxon>Glomerellales</taxon>
        <taxon>Glomerellaceae</taxon>
        <taxon>Colletotrichum</taxon>
        <taxon>Colletotrichum acutatum species complex</taxon>
    </lineage>
</organism>
<gene>
    <name evidence="2" type="ORF">CPAR01_09392</name>
</gene>
<dbReference type="EMBL" id="MOPA01000007">
    <property type="protein sequence ID" value="KAK1535850.1"/>
    <property type="molecule type" value="Genomic_DNA"/>
</dbReference>
<evidence type="ECO:0000313" key="2">
    <source>
        <dbReference type="EMBL" id="KAK1535850.1"/>
    </source>
</evidence>
<dbReference type="Proteomes" id="UP001241169">
    <property type="component" value="Unassembled WGS sequence"/>
</dbReference>
<proteinExistence type="predicted"/>
<dbReference type="RefSeq" id="XP_060347787.1">
    <property type="nucleotide sequence ID" value="XM_060493657.1"/>
</dbReference>
<feature type="compositionally biased region" description="Polar residues" evidence="1">
    <location>
        <begin position="116"/>
        <end position="129"/>
    </location>
</feature>
<comment type="caution">
    <text evidence="2">The sequence shown here is derived from an EMBL/GenBank/DDBJ whole genome shotgun (WGS) entry which is preliminary data.</text>
</comment>
<feature type="region of interest" description="Disordered" evidence="1">
    <location>
        <begin position="113"/>
        <end position="133"/>
    </location>
</feature>
<evidence type="ECO:0000256" key="1">
    <source>
        <dbReference type="SAM" id="MobiDB-lite"/>
    </source>
</evidence>
<keyword evidence="3" id="KW-1185">Reference proteome</keyword>
<protein>
    <submittedName>
        <fullName evidence="2">Uncharacterized protein</fullName>
    </submittedName>
</protein>
<dbReference type="GeneID" id="85377556"/>
<name>A0ABQ9SGL5_9PEZI</name>
<accession>A0ABQ9SGL5</accession>
<reference evidence="2 3" key="1">
    <citation type="submission" date="2016-10" db="EMBL/GenBank/DDBJ databases">
        <title>The genome sequence of Colletotrichum fioriniae PJ7.</title>
        <authorList>
            <person name="Baroncelli R."/>
        </authorList>
    </citation>
    <scope>NUCLEOTIDE SEQUENCE [LARGE SCALE GENOMIC DNA]</scope>
    <source>
        <strain evidence="2 3">IMI 384185</strain>
    </source>
</reference>
<sequence length="504" mass="57670">MPPWFDCGKHVKSEEVTQLERGRSSKPTKILLAIQQEDDIVMMIPSEAPPENLPRGGRRERDAIAVIGRNILHPEPNQDGQTPPDLTTNLYERESQHLTDFTGTNMAVPSREWRAQNESVSSAQSQSQTKRPRITADGVLREATETQRLRDKNFRLGKRLEEQMTENSNLQAFAVSAKKEVDDTKTKLDSLKKACNRDIRSMQHQIWELNGQIHGLKGRIISYETQKSSNQAIANSNKVSDDAIKSCWKRMAYNVQNIAALYLTACPREKDIFRHGHSEKSCAVCHMDRAHFMLLNNDDLRDSVVEGYIWRAVFRHFFGSDGPENYGKSWAGRPWQLFTALFHDLLAHPAANADPSEIHRWKAASGRMIDRMIGVDEVEMQEVIYAEHQGLVRFIPRDRSGHKAQKSQLYKDLEKIFKDAVELHRVFMRSRAHFYVDWTETLSTTGDVTHYHPNLHEAEVYEKNLDDSSIVKFVISPSLMKIGNADGDSYDKRSRLIKASVICD</sequence>
<evidence type="ECO:0000313" key="3">
    <source>
        <dbReference type="Proteomes" id="UP001241169"/>
    </source>
</evidence>